<protein>
    <recommendedName>
        <fullName evidence="2">DUF7882 domain-containing protein</fullName>
    </recommendedName>
</protein>
<reference evidence="3 4" key="1">
    <citation type="submission" date="2018-03" db="EMBL/GenBank/DDBJ databases">
        <title>Bacteriophage NCPPB3778 and a type I-E CRISPR drive the evolution of the US Biological Select Agent, Rathayibacter toxicus.</title>
        <authorList>
            <person name="Davis E.W.II."/>
            <person name="Tabima J.F."/>
            <person name="Weisberg A.J."/>
            <person name="Dantas Lopes L."/>
            <person name="Wiseman M.S."/>
            <person name="Wiseman M.S."/>
            <person name="Pupko T."/>
            <person name="Belcher M.S."/>
            <person name="Sechler A.J."/>
            <person name="Tancos M.A."/>
            <person name="Schroeder B.K."/>
            <person name="Murray T.D."/>
            <person name="Luster D.G."/>
            <person name="Schneider W.L."/>
            <person name="Rogers E."/>
            <person name="Andreote F.D."/>
            <person name="Grunwald N.J."/>
            <person name="Putnam M.L."/>
            <person name="Chang J.H."/>
        </authorList>
    </citation>
    <scope>NUCLEOTIDE SEQUENCE [LARGE SCALE GENOMIC DNA]</scope>
    <source>
        <strain evidence="3 4">DSM 15933</strain>
    </source>
</reference>
<feature type="region of interest" description="Disordered" evidence="1">
    <location>
        <begin position="94"/>
        <end position="115"/>
    </location>
</feature>
<organism evidence="3 4">
    <name type="scientific">Rathayibacter caricis DSM 15933</name>
    <dbReference type="NCBI Taxonomy" id="1328867"/>
    <lineage>
        <taxon>Bacteria</taxon>
        <taxon>Bacillati</taxon>
        <taxon>Actinomycetota</taxon>
        <taxon>Actinomycetes</taxon>
        <taxon>Micrococcales</taxon>
        <taxon>Microbacteriaceae</taxon>
        <taxon>Rathayibacter</taxon>
    </lineage>
</organism>
<gene>
    <name evidence="3" type="ORF">C1I63_00545</name>
</gene>
<accession>A0A2T4UPN4</accession>
<evidence type="ECO:0000259" key="2">
    <source>
        <dbReference type="Pfam" id="PF25355"/>
    </source>
</evidence>
<dbReference type="AlphaFoldDB" id="A0A2T4UPN4"/>
<name>A0A2T4UPN4_9MICO</name>
<proteinExistence type="predicted"/>
<dbReference type="Pfam" id="PF25355">
    <property type="entry name" value="DUF7882"/>
    <property type="match status" value="1"/>
</dbReference>
<dbReference type="RefSeq" id="WP_107573366.1">
    <property type="nucleotide sequence ID" value="NZ_PZPL01000001.1"/>
</dbReference>
<evidence type="ECO:0000313" key="3">
    <source>
        <dbReference type="EMBL" id="PTL71492.1"/>
    </source>
</evidence>
<comment type="caution">
    <text evidence="3">The sequence shown here is derived from an EMBL/GenBank/DDBJ whole genome shotgun (WGS) entry which is preliminary data.</text>
</comment>
<keyword evidence="4" id="KW-1185">Reference proteome</keyword>
<feature type="domain" description="DUF7882" evidence="2">
    <location>
        <begin position="1"/>
        <end position="84"/>
    </location>
</feature>
<sequence length="115" mass="13246">MGALIFGAWRRRIEFDDRTLSHVRTAVGMRISRGVPFRLTWRTLHEAEYRSHAILVQPAALLEYRFDDSRLVVLNRLWLHELLRPGLGRDMVVTDEPRGIRRSDGTDPPASSQAP</sequence>
<feature type="compositionally biased region" description="Basic and acidic residues" evidence="1">
    <location>
        <begin position="95"/>
        <end position="105"/>
    </location>
</feature>
<dbReference type="Proteomes" id="UP000241085">
    <property type="component" value="Unassembled WGS sequence"/>
</dbReference>
<dbReference type="EMBL" id="PZPL01000001">
    <property type="protein sequence ID" value="PTL71492.1"/>
    <property type="molecule type" value="Genomic_DNA"/>
</dbReference>
<evidence type="ECO:0000313" key="4">
    <source>
        <dbReference type="Proteomes" id="UP000241085"/>
    </source>
</evidence>
<evidence type="ECO:0000256" key="1">
    <source>
        <dbReference type="SAM" id="MobiDB-lite"/>
    </source>
</evidence>
<dbReference type="InterPro" id="IPR057204">
    <property type="entry name" value="DUF7882"/>
</dbReference>